<evidence type="ECO:0000313" key="2">
    <source>
        <dbReference type="Proteomes" id="UP001473302"/>
    </source>
</evidence>
<organism evidence="1 2">
    <name type="scientific">Mucor flavus</name>
    <dbReference type="NCBI Taxonomy" id="439312"/>
    <lineage>
        <taxon>Eukaryota</taxon>
        <taxon>Fungi</taxon>
        <taxon>Fungi incertae sedis</taxon>
        <taxon>Mucoromycota</taxon>
        <taxon>Mucoromycotina</taxon>
        <taxon>Mucoromycetes</taxon>
        <taxon>Mucorales</taxon>
        <taxon>Mucorineae</taxon>
        <taxon>Mucoraceae</taxon>
        <taxon>Mucor</taxon>
    </lineage>
</organism>
<keyword evidence="2" id="KW-1185">Reference proteome</keyword>
<dbReference type="EMBL" id="BAABUK010000020">
    <property type="protein sequence ID" value="GAA5814255.1"/>
    <property type="molecule type" value="Genomic_DNA"/>
</dbReference>
<gene>
    <name evidence="1" type="ORF">MFLAVUS_007749</name>
</gene>
<reference evidence="1 2" key="1">
    <citation type="submission" date="2024-04" db="EMBL/GenBank/DDBJ databases">
        <title>genome sequences of Mucor flavus KT1a and Helicostylum pulchrum KT1b strains isolated from the surface of a dry-aged beef.</title>
        <authorList>
            <person name="Toyotome T."/>
            <person name="Hosono M."/>
            <person name="Torimaru M."/>
            <person name="Fukuda K."/>
            <person name="Mikami N."/>
        </authorList>
    </citation>
    <scope>NUCLEOTIDE SEQUENCE [LARGE SCALE GENOMIC DNA]</scope>
    <source>
        <strain evidence="1 2">KT1a</strain>
    </source>
</reference>
<accession>A0ABP9Z567</accession>
<name>A0ABP9Z567_9FUNG</name>
<evidence type="ECO:0000313" key="1">
    <source>
        <dbReference type="EMBL" id="GAA5814255.1"/>
    </source>
</evidence>
<dbReference type="Proteomes" id="UP001473302">
    <property type="component" value="Unassembled WGS sequence"/>
</dbReference>
<sequence>MTKLKEGSGVKTTTVKHLFGLDIDRLNKYKDLPEAIKSNLGHLADYIKDIDWKIDDEYDFWEAWRQYLNVCDGHKWRMMNSNEIRTSLKTLIDLEIEKPVRGTEYGILLPTE</sequence>
<protein>
    <submittedName>
        <fullName evidence="1">Uncharacterized protein</fullName>
    </submittedName>
</protein>
<comment type="caution">
    <text evidence="1">The sequence shown here is derived from an EMBL/GenBank/DDBJ whole genome shotgun (WGS) entry which is preliminary data.</text>
</comment>
<proteinExistence type="predicted"/>